<dbReference type="Proteomes" id="UP001154329">
    <property type="component" value="Chromosome 1"/>
</dbReference>
<reference evidence="1" key="2">
    <citation type="submission" date="2022-10" db="EMBL/GenBank/DDBJ databases">
        <authorList>
            <consortium name="ENA_rothamsted_submissions"/>
            <consortium name="culmorum"/>
            <person name="King R."/>
        </authorList>
    </citation>
    <scope>NUCLEOTIDE SEQUENCE</scope>
</reference>
<name>A0A9P0INA7_APHGO</name>
<sequence length="100" mass="12286">MRKKALNDFEKDFFKNHMTFDHHRQCLFGELDLETCRQQNVSIRSFRHQLVTLTTNKMTYNCFDDKRVVLEDNIHTYAHGHYKIQYVLNKYIIFFKFNFV</sequence>
<evidence type="ECO:0000313" key="1">
    <source>
        <dbReference type="EMBL" id="CAH1708898.1"/>
    </source>
</evidence>
<keyword evidence="2" id="KW-1185">Reference proteome</keyword>
<organism evidence="1 2">
    <name type="scientific">Aphis gossypii</name>
    <name type="common">Cotton aphid</name>
    <dbReference type="NCBI Taxonomy" id="80765"/>
    <lineage>
        <taxon>Eukaryota</taxon>
        <taxon>Metazoa</taxon>
        <taxon>Ecdysozoa</taxon>
        <taxon>Arthropoda</taxon>
        <taxon>Hexapoda</taxon>
        <taxon>Insecta</taxon>
        <taxon>Pterygota</taxon>
        <taxon>Neoptera</taxon>
        <taxon>Paraneoptera</taxon>
        <taxon>Hemiptera</taxon>
        <taxon>Sternorrhyncha</taxon>
        <taxon>Aphidomorpha</taxon>
        <taxon>Aphidoidea</taxon>
        <taxon>Aphididae</taxon>
        <taxon>Aphidini</taxon>
        <taxon>Aphis</taxon>
        <taxon>Aphis</taxon>
    </lineage>
</organism>
<protein>
    <submittedName>
        <fullName evidence="1">Uncharacterized protein</fullName>
    </submittedName>
</protein>
<evidence type="ECO:0000313" key="2">
    <source>
        <dbReference type="Proteomes" id="UP001154329"/>
    </source>
</evidence>
<proteinExistence type="predicted"/>
<reference evidence="1" key="1">
    <citation type="submission" date="2022-02" db="EMBL/GenBank/DDBJ databases">
        <authorList>
            <person name="King R."/>
        </authorList>
    </citation>
    <scope>NUCLEOTIDE SEQUENCE</scope>
</reference>
<dbReference type="EMBL" id="OU899034">
    <property type="protein sequence ID" value="CAH1708898.1"/>
    <property type="molecule type" value="Genomic_DNA"/>
</dbReference>
<gene>
    <name evidence="1" type="ORF">APHIGO_LOCUS590</name>
</gene>
<dbReference type="AlphaFoldDB" id="A0A9P0INA7"/>
<accession>A0A9P0INA7</accession>